<comment type="caution">
    <text evidence="1">The sequence shown here is derived from an EMBL/GenBank/DDBJ whole genome shotgun (WGS) entry which is preliminary data.</text>
</comment>
<proteinExistence type="predicted"/>
<gene>
    <name evidence="1" type="ORF">HMPREF1076_01733</name>
</gene>
<reference evidence="1 2" key="1">
    <citation type="submission" date="2012-02" db="EMBL/GenBank/DDBJ databases">
        <title>The Genome Sequence of Parabacteroides goldsteinii CL02T12C30.</title>
        <authorList>
            <consortium name="The Broad Institute Genome Sequencing Platform"/>
            <person name="Earl A."/>
            <person name="Ward D."/>
            <person name="Feldgarden M."/>
            <person name="Gevers D."/>
            <person name="Zitomersky N.L."/>
            <person name="Coyne M.J."/>
            <person name="Comstock L.E."/>
            <person name="Young S.K."/>
            <person name="Zeng Q."/>
            <person name="Gargeya S."/>
            <person name="Fitzgerald M."/>
            <person name="Haas B."/>
            <person name="Abouelleil A."/>
            <person name="Alvarado L."/>
            <person name="Arachchi H.M."/>
            <person name="Berlin A."/>
            <person name="Chapman S.B."/>
            <person name="Gearin G."/>
            <person name="Goldberg J."/>
            <person name="Griggs A."/>
            <person name="Gujja S."/>
            <person name="Hansen M."/>
            <person name="Heiman D."/>
            <person name="Howarth C."/>
            <person name="Larimer J."/>
            <person name="Lui A."/>
            <person name="MacDonald P.J.P."/>
            <person name="McCowen C."/>
            <person name="Montmayeur A."/>
            <person name="Murphy C."/>
            <person name="Neiman D."/>
            <person name="Pearson M."/>
            <person name="Priest M."/>
            <person name="Roberts A."/>
            <person name="Saif S."/>
            <person name="Shea T."/>
            <person name="Sisk P."/>
            <person name="Stolte C."/>
            <person name="Sykes S."/>
            <person name="Wortman J."/>
            <person name="Nusbaum C."/>
            <person name="Birren B."/>
        </authorList>
    </citation>
    <scope>NUCLEOTIDE SEQUENCE [LARGE SCALE GENOMIC DNA]</scope>
    <source>
        <strain evidence="1 2">CL02T12C30</strain>
    </source>
</reference>
<organism evidence="1 2">
    <name type="scientific">Parabacteroides goldsteinii CL02T12C30</name>
    <dbReference type="NCBI Taxonomy" id="999418"/>
    <lineage>
        <taxon>Bacteria</taxon>
        <taxon>Pseudomonadati</taxon>
        <taxon>Bacteroidota</taxon>
        <taxon>Bacteroidia</taxon>
        <taxon>Bacteroidales</taxon>
        <taxon>Tannerellaceae</taxon>
        <taxon>Parabacteroides</taxon>
    </lineage>
</organism>
<dbReference type="HOGENOM" id="CLU_3390644_0_0_10"/>
<dbReference type="AlphaFoldDB" id="K5ZLH6"/>
<dbReference type="Proteomes" id="UP000006330">
    <property type="component" value="Unassembled WGS sequence"/>
</dbReference>
<evidence type="ECO:0000313" key="2">
    <source>
        <dbReference type="Proteomes" id="UP000006330"/>
    </source>
</evidence>
<name>K5ZLH6_9BACT</name>
<evidence type="ECO:0000313" key="1">
    <source>
        <dbReference type="EMBL" id="EKN16599.1"/>
    </source>
</evidence>
<accession>K5ZLH6</accession>
<protein>
    <submittedName>
        <fullName evidence="1">Uncharacterized protein</fullName>
    </submittedName>
</protein>
<sequence>MAKLDIKSCVKNVWSEGFVSNIDTKQLFIFNK</sequence>
<dbReference type="EMBL" id="AGZO01000014">
    <property type="protein sequence ID" value="EKN16599.1"/>
    <property type="molecule type" value="Genomic_DNA"/>
</dbReference>